<feature type="domain" description="Restriction endonuclease type II BglI" evidence="1">
    <location>
        <begin position="1"/>
        <end position="200"/>
    </location>
</feature>
<sequence length="213" mass="23732">PRGEAFPWGEVGEKVVEGYLYSLLPQVFNEVAFPGIPYGHDVRFSTLDAFIHIDAKSTGPTDNLNEVVSSPNQVTGDGAIFDGGQVRNNITQMRGARVSRDFQPELAPFVVDNGVVKPVLTYYLKIAYTVSAPGNQPLWYLELICVPNGLMLFAEDGLNLVGRVQGMLTPGKDEQHVARKRTRIKLDPLSQLAQWRCTKIFFDTQGQPYAQYR</sequence>
<organism evidence="2 3">
    <name type="scientific">Vibrio anguillarum</name>
    <name type="common">Listonella anguillarum</name>
    <dbReference type="NCBI Taxonomy" id="55601"/>
    <lineage>
        <taxon>Bacteria</taxon>
        <taxon>Pseudomonadati</taxon>
        <taxon>Pseudomonadota</taxon>
        <taxon>Gammaproteobacteria</taxon>
        <taxon>Vibrionales</taxon>
        <taxon>Vibrionaceae</taxon>
        <taxon>Vibrio</taxon>
    </lineage>
</organism>
<evidence type="ECO:0000313" key="2">
    <source>
        <dbReference type="EMBL" id="MBF4438004.1"/>
    </source>
</evidence>
<protein>
    <recommendedName>
        <fullName evidence="1">Restriction endonuclease type II BglI domain-containing protein</fullName>
    </recommendedName>
</protein>
<dbReference type="Gene3D" id="3.40.600.20">
    <property type="entry name" value="Restriction endonuclease BglI"/>
    <property type="match status" value="1"/>
</dbReference>
<accession>A0AAW4BLP7</accession>
<name>A0AAW4BLP7_VIBAN</name>
<dbReference type="InterPro" id="IPR043121">
    <property type="entry name" value="Restrct_endonuc_II_BglI_sf"/>
</dbReference>
<evidence type="ECO:0000259" key="1">
    <source>
        <dbReference type="Pfam" id="PF14562"/>
    </source>
</evidence>
<dbReference type="InterPro" id="IPR011335">
    <property type="entry name" value="Restrct_endonuc-II-like"/>
</dbReference>
<evidence type="ECO:0000313" key="3">
    <source>
        <dbReference type="Proteomes" id="UP000786185"/>
    </source>
</evidence>
<dbReference type="EMBL" id="SCLC01001569">
    <property type="protein sequence ID" value="MBF4438004.1"/>
    <property type="molecule type" value="Genomic_DNA"/>
</dbReference>
<dbReference type="InterPro" id="IPR011543">
    <property type="entry name" value="Restrct_endonuc_II_BglI"/>
</dbReference>
<reference evidence="2" key="1">
    <citation type="journal article" date="2021" name="PeerJ">
        <title>Analysis of 44 Vibrio anguillarum genomes reveals high genetic diversity.</title>
        <authorList>
            <person name="Hansen M.J."/>
            <person name="Dalsgaard I."/>
        </authorList>
    </citation>
    <scope>NUCLEOTIDE SEQUENCE</scope>
    <source>
        <strain evidence="2">850617-1/1</strain>
    </source>
</reference>
<feature type="non-terminal residue" evidence="2">
    <location>
        <position position="1"/>
    </location>
</feature>
<gene>
    <name evidence="2" type="ORF">ERJ77_26680</name>
</gene>
<proteinExistence type="predicted"/>
<dbReference type="Proteomes" id="UP000786185">
    <property type="component" value="Unassembled WGS sequence"/>
</dbReference>
<dbReference type="SUPFAM" id="SSF52980">
    <property type="entry name" value="Restriction endonuclease-like"/>
    <property type="match status" value="1"/>
</dbReference>
<dbReference type="Pfam" id="PF14562">
    <property type="entry name" value="Endonuc_BglI"/>
    <property type="match status" value="1"/>
</dbReference>
<dbReference type="AlphaFoldDB" id="A0AAW4BLP7"/>
<comment type="caution">
    <text evidence="2">The sequence shown here is derived from an EMBL/GenBank/DDBJ whole genome shotgun (WGS) entry which is preliminary data.</text>
</comment>